<comment type="caution">
    <text evidence="1">The sequence shown here is derived from an EMBL/GenBank/DDBJ whole genome shotgun (WGS) entry which is preliminary data.</text>
</comment>
<sequence>MILVSMNLPAAFDNEKDEWVLPTRDMGYERNVIVDVHLLEFTTLNDPERNIHTLE</sequence>
<dbReference type="EMBL" id="JASNWA010000007">
    <property type="protein sequence ID" value="KAK3172678.1"/>
    <property type="molecule type" value="Genomic_DNA"/>
</dbReference>
<organism evidence="1 2">
    <name type="scientific">Lepraria neglecta</name>
    <dbReference type="NCBI Taxonomy" id="209136"/>
    <lineage>
        <taxon>Eukaryota</taxon>
        <taxon>Fungi</taxon>
        <taxon>Dikarya</taxon>
        <taxon>Ascomycota</taxon>
        <taxon>Pezizomycotina</taxon>
        <taxon>Lecanoromycetes</taxon>
        <taxon>OSLEUM clade</taxon>
        <taxon>Lecanoromycetidae</taxon>
        <taxon>Lecanorales</taxon>
        <taxon>Lecanorineae</taxon>
        <taxon>Stereocaulaceae</taxon>
        <taxon>Lepraria</taxon>
    </lineage>
</organism>
<evidence type="ECO:0000313" key="1">
    <source>
        <dbReference type="EMBL" id="KAK3172678.1"/>
    </source>
</evidence>
<keyword evidence="2" id="KW-1185">Reference proteome</keyword>
<evidence type="ECO:0000313" key="2">
    <source>
        <dbReference type="Proteomes" id="UP001276659"/>
    </source>
</evidence>
<dbReference type="AlphaFoldDB" id="A0AAE0DMP1"/>
<accession>A0AAE0DMP1</accession>
<protein>
    <submittedName>
        <fullName evidence="1">Uncharacterized protein</fullName>
    </submittedName>
</protein>
<dbReference type="Proteomes" id="UP001276659">
    <property type="component" value="Unassembled WGS sequence"/>
</dbReference>
<reference evidence="1" key="1">
    <citation type="submission" date="2022-11" db="EMBL/GenBank/DDBJ databases">
        <title>Chromosomal genome sequence assembly and mating type (MAT) locus characterization of the leprose asexual lichenized fungus Lepraria neglecta (Nyl.) Erichsen.</title>
        <authorList>
            <person name="Allen J.L."/>
            <person name="Pfeffer B."/>
        </authorList>
    </citation>
    <scope>NUCLEOTIDE SEQUENCE</scope>
    <source>
        <strain evidence="1">Allen 5258</strain>
    </source>
</reference>
<name>A0AAE0DMP1_9LECA</name>
<proteinExistence type="predicted"/>
<gene>
    <name evidence="1" type="ORF">OEA41_006002</name>
</gene>